<accession>A0A2M9Y7J0</accession>
<protein>
    <submittedName>
        <fullName evidence="2">Uncharacterized protein</fullName>
    </submittedName>
</protein>
<keyword evidence="3" id="KW-1185">Reference proteome</keyword>
<name>A0A2M9Y7J0_9LEPT</name>
<evidence type="ECO:0000313" key="2">
    <source>
        <dbReference type="EMBL" id="PJZ47479.1"/>
    </source>
</evidence>
<feature type="transmembrane region" description="Helical" evidence="1">
    <location>
        <begin position="7"/>
        <end position="27"/>
    </location>
</feature>
<sequence length="150" mass="17033">MKQLNSILIALIIVLLGTTLYFGNLLLNESSIEDTIEYATKESDNTLATGEKLAYAILKRSKGAFGGNYYYFGVKKSKDTFPFLQKYTPVLDSDKDKFDKIEGLEECEGDSYILTLRVGDTIKYLQFNPYDKNTNEVDEKVLKTCKRGRP</sequence>
<dbReference type="OrthoDB" id="339120at2"/>
<dbReference type="AlphaFoldDB" id="A0A2M9Y7J0"/>
<proteinExistence type="predicted"/>
<keyword evidence="1" id="KW-1133">Transmembrane helix</keyword>
<organism evidence="2 3">
    <name type="scientific">Leptospira saintgironsiae</name>
    <dbReference type="NCBI Taxonomy" id="2023183"/>
    <lineage>
        <taxon>Bacteria</taxon>
        <taxon>Pseudomonadati</taxon>
        <taxon>Spirochaetota</taxon>
        <taxon>Spirochaetia</taxon>
        <taxon>Leptospirales</taxon>
        <taxon>Leptospiraceae</taxon>
        <taxon>Leptospira</taxon>
    </lineage>
</organism>
<evidence type="ECO:0000256" key="1">
    <source>
        <dbReference type="SAM" id="Phobius"/>
    </source>
</evidence>
<dbReference type="EMBL" id="NPDR01000021">
    <property type="protein sequence ID" value="PJZ47479.1"/>
    <property type="molecule type" value="Genomic_DNA"/>
</dbReference>
<dbReference type="Proteomes" id="UP000231926">
    <property type="component" value="Unassembled WGS sequence"/>
</dbReference>
<evidence type="ECO:0000313" key="3">
    <source>
        <dbReference type="Proteomes" id="UP000231926"/>
    </source>
</evidence>
<reference evidence="2 3" key="1">
    <citation type="submission" date="2017-07" db="EMBL/GenBank/DDBJ databases">
        <title>Leptospira spp. isolated from tropical soils.</title>
        <authorList>
            <person name="Thibeaux R."/>
            <person name="Iraola G."/>
            <person name="Ferres I."/>
            <person name="Bierque E."/>
            <person name="Girault D."/>
            <person name="Soupe-Gilbert M.-E."/>
            <person name="Picardeau M."/>
            <person name="Goarant C."/>
        </authorList>
    </citation>
    <scope>NUCLEOTIDE SEQUENCE [LARGE SCALE GENOMIC DNA]</scope>
    <source>
        <strain evidence="2 3">FH4-C-A2</strain>
    </source>
</reference>
<gene>
    <name evidence="2" type="ORF">CH362_18970</name>
</gene>
<dbReference type="RefSeq" id="WP_100711885.1">
    <property type="nucleotide sequence ID" value="NZ_NPDR01000021.1"/>
</dbReference>
<keyword evidence="1" id="KW-0472">Membrane</keyword>
<comment type="caution">
    <text evidence="2">The sequence shown here is derived from an EMBL/GenBank/DDBJ whole genome shotgun (WGS) entry which is preliminary data.</text>
</comment>
<keyword evidence="1" id="KW-0812">Transmembrane</keyword>